<comment type="caution">
    <text evidence="2">The sequence shown here is derived from an EMBL/GenBank/DDBJ whole genome shotgun (WGS) entry which is preliminary data.</text>
</comment>
<evidence type="ECO:0000256" key="1">
    <source>
        <dbReference type="SAM" id="MobiDB-lite"/>
    </source>
</evidence>
<proteinExistence type="predicted"/>
<sequence length="274" mass="31229">MDVVDPETLLFTQDSIRNRFKAPRENERIDDAVEAILAGKLKASDFPALTVVRHDGHLWSLDNRRLWVFKKARVPWVRVHLRSTCSNPRFTDLITRNQTLMKEILEPGYWPLVRGYCRSSFDPPVQHLYSYPPVDPTPLLRSTSQGDPTRKDNSKYGFILPDLDIPRLVGPRSTVKDPNAREHQLTTAAKTSEGWKSEDSYVGGIQMQMSVAEADVGPTRNSNGKYWRGVLELGAKKFMKILTKYVKIVEQFAVMIVTAAVSFTKCAWRNFICS</sequence>
<dbReference type="AlphaFoldDB" id="A0ABD3HJJ9"/>
<gene>
    <name evidence="2" type="ORF">R1sor_005224</name>
</gene>
<evidence type="ECO:0000313" key="2">
    <source>
        <dbReference type="EMBL" id="KAL3691573.1"/>
    </source>
</evidence>
<accession>A0ABD3HJJ9</accession>
<organism evidence="2 3">
    <name type="scientific">Riccia sorocarpa</name>
    <dbReference type="NCBI Taxonomy" id="122646"/>
    <lineage>
        <taxon>Eukaryota</taxon>
        <taxon>Viridiplantae</taxon>
        <taxon>Streptophyta</taxon>
        <taxon>Embryophyta</taxon>
        <taxon>Marchantiophyta</taxon>
        <taxon>Marchantiopsida</taxon>
        <taxon>Marchantiidae</taxon>
        <taxon>Marchantiales</taxon>
        <taxon>Ricciaceae</taxon>
        <taxon>Riccia</taxon>
    </lineage>
</organism>
<reference evidence="2 3" key="1">
    <citation type="submission" date="2024-09" db="EMBL/GenBank/DDBJ databases">
        <title>Chromosome-scale assembly of Riccia sorocarpa.</title>
        <authorList>
            <person name="Paukszto L."/>
        </authorList>
    </citation>
    <scope>NUCLEOTIDE SEQUENCE [LARGE SCALE GENOMIC DNA]</scope>
    <source>
        <strain evidence="2">LP-2024</strain>
        <tissue evidence="2">Aerial parts of the thallus</tissue>
    </source>
</reference>
<protein>
    <submittedName>
        <fullName evidence="2">Uncharacterized protein</fullName>
    </submittedName>
</protein>
<dbReference type="EMBL" id="JBJQOH010000003">
    <property type="protein sequence ID" value="KAL3691573.1"/>
    <property type="molecule type" value="Genomic_DNA"/>
</dbReference>
<dbReference type="Proteomes" id="UP001633002">
    <property type="component" value="Unassembled WGS sequence"/>
</dbReference>
<feature type="region of interest" description="Disordered" evidence="1">
    <location>
        <begin position="136"/>
        <end position="156"/>
    </location>
</feature>
<keyword evidence="3" id="KW-1185">Reference proteome</keyword>
<evidence type="ECO:0000313" key="3">
    <source>
        <dbReference type="Proteomes" id="UP001633002"/>
    </source>
</evidence>
<name>A0ABD3HJJ9_9MARC</name>